<evidence type="ECO:0000256" key="1">
    <source>
        <dbReference type="ARBA" id="ARBA00004606"/>
    </source>
</evidence>
<dbReference type="AlphaFoldDB" id="A0A0D1ZTG5"/>
<evidence type="ECO:0000256" key="2">
    <source>
        <dbReference type="ARBA" id="ARBA00004922"/>
    </source>
</evidence>
<dbReference type="PANTHER" id="PTHR23033:SF43">
    <property type="entry name" value="APPLE DOMAIN-CONTAINING PROTEIN"/>
    <property type="match status" value="1"/>
</dbReference>
<feature type="domain" description="Fringe-like glycosyltransferase" evidence="12">
    <location>
        <begin position="188"/>
        <end position="291"/>
    </location>
</feature>
<dbReference type="GO" id="GO:0016263">
    <property type="term" value="F:glycoprotein-N-acetylgalactosamine 3-beta-galactosyltransferase activity"/>
    <property type="evidence" value="ECO:0007669"/>
    <property type="project" value="UniProtKB-EC"/>
</dbReference>
<dbReference type="VEuPathDB" id="FungiDB:PV08_06108"/>
<evidence type="ECO:0000256" key="11">
    <source>
        <dbReference type="ARBA" id="ARBA00023136"/>
    </source>
</evidence>
<evidence type="ECO:0000313" key="13">
    <source>
        <dbReference type="EMBL" id="KIW16057.1"/>
    </source>
</evidence>
<comment type="subcellular location">
    <subcellularLocation>
        <location evidence="1">Membrane</location>
        <topology evidence="1">Single-pass type II membrane protein</topology>
    </subcellularLocation>
</comment>
<evidence type="ECO:0000256" key="6">
    <source>
        <dbReference type="ARBA" id="ARBA00022679"/>
    </source>
</evidence>
<evidence type="ECO:0000256" key="9">
    <source>
        <dbReference type="ARBA" id="ARBA00022968"/>
    </source>
</evidence>
<comment type="similarity">
    <text evidence="3">Belongs to the glycosyltransferase 31 family. Beta3-Gal-T subfamily.</text>
</comment>
<gene>
    <name evidence="13" type="ORF">PV08_06108</name>
</gene>
<evidence type="ECO:0000259" key="12">
    <source>
        <dbReference type="Pfam" id="PF02434"/>
    </source>
</evidence>
<sequence length="474" mass="53409">MLLPSASHTRHSTRRIVTTVLLSTLVPLFVYYQNEKVHDVLKKIPLPIFQPPPPFTLSTYNESTQPIFPPKAESTDNHSDLCSNFPQRHLERVQIILKTGVALSSKNSAHLSSVTSCIHNLLVFSDVAQQVAGRDFIDILASLPAAYAKHPDFTAYSTQRETYQDTGKVPSSPDAWKLDRFKFLPMVNVAYEMRPGASWYVFLEADVYPFLDNLFRLLEQYNPQDMHYFGSAVAGSHGRWFAYGGAGIVLSHGLMKKLVGDGTNLSEKYMEWMLEDCCGDAVLGYAILDKTGVLLEDLHPMFSGEYLEDVGISQELWCVPLISLHRMSEDSLTSLWRWERTRRASQRPLVYSDLLEYRQRHLQNTSVLAFWDNLSADLLPSDDAACRSSSACAESCEKNTTCLQYSYTKNECRLSPYVTHGHAIGDRSVEFTSGWNRQRISELGLNVTGDMTSSCEAGTWTKPITHRCIFNGCA</sequence>
<keyword evidence="8" id="KW-0547">Nucleotide-binding</keyword>
<evidence type="ECO:0000256" key="3">
    <source>
        <dbReference type="ARBA" id="ARBA00006462"/>
    </source>
</evidence>
<dbReference type="HOGENOM" id="CLU_022549_0_0_1"/>
<dbReference type="STRING" id="91928.A0A0D1ZTG5"/>
<dbReference type="OrthoDB" id="414175at2759"/>
<keyword evidence="11" id="KW-0472">Membrane</keyword>
<keyword evidence="9" id="KW-0735">Signal-anchor</keyword>
<reference evidence="13 14" key="1">
    <citation type="submission" date="2015-01" db="EMBL/GenBank/DDBJ databases">
        <title>The Genome Sequence of Exophiala spinifera CBS89968.</title>
        <authorList>
            <consortium name="The Broad Institute Genomics Platform"/>
            <person name="Cuomo C."/>
            <person name="de Hoog S."/>
            <person name="Gorbushina A."/>
            <person name="Stielow B."/>
            <person name="Teixiera M."/>
            <person name="Abouelleil A."/>
            <person name="Chapman S.B."/>
            <person name="Priest M."/>
            <person name="Young S.K."/>
            <person name="Wortman J."/>
            <person name="Nusbaum C."/>
            <person name="Birren B."/>
        </authorList>
    </citation>
    <scope>NUCLEOTIDE SEQUENCE [LARGE SCALE GENOMIC DNA]</scope>
    <source>
        <strain evidence="13 14">CBS 89968</strain>
    </source>
</reference>
<proteinExistence type="inferred from homology"/>
<evidence type="ECO:0000313" key="14">
    <source>
        <dbReference type="Proteomes" id="UP000053328"/>
    </source>
</evidence>
<dbReference type="Proteomes" id="UP000053328">
    <property type="component" value="Unassembled WGS sequence"/>
</dbReference>
<name>A0A0D1ZTG5_9EURO</name>
<dbReference type="InterPro" id="IPR026050">
    <property type="entry name" value="C1GALT1/C1GALT1_chp1"/>
</dbReference>
<dbReference type="EMBL" id="KN847495">
    <property type="protein sequence ID" value="KIW16057.1"/>
    <property type="molecule type" value="Genomic_DNA"/>
</dbReference>
<keyword evidence="14" id="KW-1185">Reference proteome</keyword>
<evidence type="ECO:0000256" key="5">
    <source>
        <dbReference type="ARBA" id="ARBA00022676"/>
    </source>
</evidence>
<comment type="pathway">
    <text evidence="2">Protein modification; protein glycosylation.</text>
</comment>
<keyword evidence="6" id="KW-0808">Transferase</keyword>
<evidence type="ECO:0000256" key="10">
    <source>
        <dbReference type="ARBA" id="ARBA00022989"/>
    </source>
</evidence>
<dbReference type="GeneID" id="27333191"/>
<dbReference type="Gene3D" id="3.90.550.50">
    <property type="match status" value="1"/>
</dbReference>
<dbReference type="InterPro" id="IPR003378">
    <property type="entry name" value="Fringe-like_glycosylTrfase"/>
</dbReference>
<evidence type="ECO:0000256" key="8">
    <source>
        <dbReference type="ARBA" id="ARBA00022741"/>
    </source>
</evidence>
<evidence type="ECO:0000256" key="4">
    <source>
        <dbReference type="ARBA" id="ARBA00012557"/>
    </source>
</evidence>
<accession>A0A0D1ZTG5</accession>
<dbReference type="Pfam" id="PF02434">
    <property type="entry name" value="Fringe"/>
    <property type="match status" value="1"/>
</dbReference>
<keyword evidence="5" id="KW-0328">Glycosyltransferase</keyword>
<dbReference type="GO" id="GO:0016020">
    <property type="term" value="C:membrane"/>
    <property type="evidence" value="ECO:0007669"/>
    <property type="project" value="UniProtKB-SubCell"/>
</dbReference>
<dbReference type="GO" id="GO:0000166">
    <property type="term" value="F:nucleotide binding"/>
    <property type="evidence" value="ECO:0007669"/>
    <property type="project" value="UniProtKB-KW"/>
</dbReference>
<protein>
    <recommendedName>
        <fullName evidence="4">N-acetylgalactosaminide beta-1,3-galactosyltransferase</fullName>
        <ecNumber evidence="4">2.4.1.122</ecNumber>
    </recommendedName>
</protein>
<evidence type="ECO:0000256" key="7">
    <source>
        <dbReference type="ARBA" id="ARBA00022692"/>
    </source>
</evidence>
<dbReference type="PANTHER" id="PTHR23033">
    <property type="entry name" value="BETA1,3-GALACTOSYLTRANSFERASE"/>
    <property type="match status" value="1"/>
</dbReference>
<dbReference type="EC" id="2.4.1.122" evidence="4"/>
<organism evidence="13 14">
    <name type="scientific">Exophiala spinifera</name>
    <dbReference type="NCBI Taxonomy" id="91928"/>
    <lineage>
        <taxon>Eukaryota</taxon>
        <taxon>Fungi</taxon>
        <taxon>Dikarya</taxon>
        <taxon>Ascomycota</taxon>
        <taxon>Pezizomycotina</taxon>
        <taxon>Eurotiomycetes</taxon>
        <taxon>Chaetothyriomycetidae</taxon>
        <taxon>Chaetothyriales</taxon>
        <taxon>Herpotrichiellaceae</taxon>
        <taxon>Exophiala</taxon>
    </lineage>
</organism>
<keyword evidence="7" id="KW-0812">Transmembrane</keyword>
<dbReference type="RefSeq" id="XP_016236273.1">
    <property type="nucleotide sequence ID" value="XM_016380446.1"/>
</dbReference>
<keyword evidence="10" id="KW-1133">Transmembrane helix</keyword>